<name>A0AAE3R3D3_9BACT</name>
<dbReference type="Proteomes" id="UP001232063">
    <property type="component" value="Unassembled WGS sequence"/>
</dbReference>
<evidence type="ECO:0008006" key="3">
    <source>
        <dbReference type="Google" id="ProtNLM"/>
    </source>
</evidence>
<evidence type="ECO:0000313" key="1">
    <source>
        <dbReference type="EMBL" id="MDJ1500862.1"/>
    </source>
</evidence>
<dbReference type="AlphaFoldDB" id="A0AAE3R3D3"/>
<keyword evidence="2" id="KW-1185">Reference proteome</keyword>
<accession>A0AAE3R3D3</accession>
<evidence type="ECO:0000313" key="2">
    <source>
        <dbReference type="Proteomes" id="UP001232063"/>
    </source>
</evidence>
<comment type="caution">
    <text evidence="1">The sequence shown here is derived from an EMBL/GenBank/DDBJ whole genome shotgun (WGS) entry which is preliminary data.</text>
</comment>
<sequence>MKINKKFKDAFGCDETGFIALPIKFSNVRISRIENCDNMGGCSFCFPHGFEATNAKVSKYQRNWKKFRRTQWKRE</sequence>
<gene>
    <name evidence="1" type="ORF">QNI22_09395</name>
</gene>
<dbReference type="EMBL" id="JASJOU010000002">
    <property type="protein sequence ID" value="MDJ1500862.1"/>
    <property type="molecule type" value="Genomic_DNA"/>
</dbReference>
<protein>
    <recommendedName>
        <fullName evidence="3">Phosphate ABC transporter substrate-binding protein</fullName>
    </recommendedName>
</protein>
<dbReference type="RefSeq" id="WP_314510390.1">
    <property type="nucleotide sequence ID" value="NZ_JASJOU010000002.1"/>
</dbReference>
<proteinExistence type="predicted"/>
<reference evidence="1" key="1">
    <citation type="submission" date="2023-05" db="EMBL/GenBank/DDBJ databases">
        <authorList>
            <person name="Zhang X."/>
        </authorList>
    </citation>
    <scope>NUCLEOTIDE SEQUENCE</scope>
    <source>
        <strain evidence="1">BD1B2-1</strain>
    </source>
</reference>
<organism evidence="1 2">
    <name type="scientific">Xanthocytophaga agilis</name>
    <dbReference type="NCBI Taxonomy" id="3048010"/>
    <lineage>
        <taxon>Bacteria</taxon>
        <taxon>Pseudomonadati</taxon>
        <taxon>Bacteroidota</taxon>
        <taxon>Cytophagia</taxon>
        <taxon>Cytophagales</taxon>
        <taxon>Rhodocytophagaceae</taxon>
        <taxon>Xanthocytophaga</taxon>
    </lineage>
</organism>